<name>A6DS76_9BACT</name>
<dbReference type="AlphaFoldDB" id="A6DS76"/>
<evidence type="ECO:0000313" key="3">
    <source>
        <dbReference type="Proteomes" id="UP000004947"/>
    </source>
</evidence>
<protein>
    <recommendedName>
        <fullName evidence="1">ThuA-like domain-containing protein</fullName>
    </recommendedName>
</protein>
<gene>
    <name evidence="2" type="ORF">LNTAR_23744</name>
</gene>
<comment type="caution">
    <text evidence="2">The sequence shown here is derived from an EMBL/GenBank/DDBJ whole genome shotgun (WGS) entry which is preliminary data.</text>
</comment>
<proteinExistence type="predicted"/>
<evidence type="ECO:0000259" key="1">
    <source>
        <dbReference type="Pfam" id="PF06283"/>
    </source>
</evidence>
<dbReference type="InterPro" id="IPR029010">
    <property type="entry name" value="ThuA-like"/>
</dbReference>
<dbReference type="RefSeq" id="WP_007280691.1">
    <property type="nucleotide sequence ID" value="NZ_ABCK01000028.1"/>
</dbReference>
<dbReference type="PANTHER" id="PTHR40469">
    <property type="entry name" value="SECRETED GLYCOSYL HYDROLASE"/>
    <property type="match status" value="1"/>
</dbReference>
<organism evidence="2 3">
    <name type="scientific">Lentisphaera araneosa HTCC2155</name>
    <dbReference type="NCBI Taxonomy" id="313628"/>
    <lineage>
        <taxon>Bacteria</taxon>
        <taxon>Pseudomonadati</taxon>
        <taxon>Lentisphaerota</taxon>
        <taxon>Lentisphaeria</taxon>
        <taxon>Lentisphaerales</taxon>
        <taxon>Lentisphaeraceae</taxon>
        <taxon>Lentisphaera</taxon>
    </lineage>
</organism>
<dbReference type="eggNOG" id="COG3828">
    <property type="taxonomic scope" value="Bacteria"/>
</dbReference>
<dbReference type="Gene3D" id="3.40.50.880">
    <property type="match status" value="1"/>
</dbReference>
<dbReference type="PANTHER" id="PTHR40469:SF2">
    <property type="entry name" value="GALACTOSE-BINDING DOMAIN-LIKE SUPERFAMILY PROTEIN"/>
    <property type="match status" value="1"/>
</dbReference>
<dbReference type="EMBL" id="ABCK01000028">
    <property type="protein sequence ID" value="EDM25536.1"/>
    <property type="molecule type" value="Genomic_DNA"/>
</dbReference>
<feature type="domain" description="ThuA-like" evidence="1">
    <location>
        <begin position="30"/>
        <end position="242"/>
    </location>
</feature>
<sequence>MKAFYKIVLLSFLVGITSCVSKAHKDKAQILIVDGFSNHDWKKTTQIIQRLLKIEADIELTVATVPAMDHPNWGSWKPQFKQFDVVIQNTNDINNGSKWPLAAKKSFEKYMYEGGAMVVFYSANNAFPNWQEYNKMIGLGWRNKNFGKAVMIHDDHVHYVSQGEGENTGHGKRRNVLVHKLTSHPINSSYPDTWRAADLEVYRYARGPAENLSVLSYGKDEKTGKDFTIDWLVKYGEGASLQFNLWALLAWS</sequence>
<dbReference type="SUPFAM" id="SSF52317">
    <property type="entry name" value="Class I glutamine amidotransferase-like"/>
    <property type="match status" value="1"/>
</dbReference>
<accession>A6DS76</accession>
<dbReference type="STRING" id="313628.LNTAR_23744"/>
<dbReference type="Pfam" id="PF06283">
    <property type="entry name" value="ThuA"/>
    <property type="match status" value="1"/>
</dbReference>
<keyword evidence="3" id="KW-1185">Reference proteome</keyword>
<dbReference type="OrthoDB" id="9785923at2"/>
<dbReference type="PROSITE" id="PS51257">
    <property type="entry name" value="PROKAR_LIPOPROTEIN"/>
    <property type="match status" value="1"/>
</dbReference>
<dbReference type="InterPro" id="IPR029062">
    <property type="entry name" value="Class_I_gatase-like"/>
</dbReference>
<reference evidence="2 3" key="1">
    <citation type="journal article" date="2010" name="J. Bacteriol.">
        <title>Genome sequence of Lentisphaera araneosa HTCC2155T, the type species of the order Lentisphaerales in the phylum Lentisphaerae.</title>
        <authorList>
            <person name="Thrash J.C."/>
            <person name="Cho J.C."/>
            <person name="Vergin K.L."/>
            <person name="Morris R.M."/>
            <person name="Giovannoni S.J."/>
        </authorList>
    </citation>
    <scope>NUCLEOTIDE SEQUENCE [LARGE SCALE GENOMIC DNA]</scope>
    <source>
        <strain evidence="2 3">HTCC2155</strain>
    </source>
</reference>
<evidence type="ECO:0000313" key="2">
    <source>
        <dbReference type="EMBL" id="EDM25536.1"/>
    </source>
</evidence>
<dbReference type="Proteomes" id="UP000004947">
    <property type="component" value="Unassembled WGS sequence"/>
</dbReference>